<gene>
    <name evidence="13" type="primary">atpF</name>
    <name evidence="16" type="ORF">SAMN04488026_107417</name>
</gene>
<dbReference type="AlphaFoldDB" id="A0A1G9IHG0"/>
<keyword evidence="2 13" id="KW-0813">Transport</keyword>
<evidence type="ECO:0000256" key="2">
    <source>
        <dbReference type="ARBA" id="ARBA00022448"/>
    </source>
</evidence>
<evidence type="ECO:0000256" key="10">
    <source>
        <dbReference type="ARBA" id="ARBA00025198"/>
    </source>
</evidence>
<dbReference type="GO" id="GO:0012505">
    <property type="term" value="C:endomembrane system"/>
    <property type="evidence" value="ECO:0007669"/>
    <property type="project" value="UniProtKB-SubCell"/>
</dbReference>
<keyword evidence="7 13" id="KW-0406">Ion transport</keyword>
<evidence type="ECO:0000256" key="8">
    <source>
        <dbReference type="ARBA" id="ARBA00023136"/>
    </source>
</evidence>
<evidence type="ECO:0000256" key="15">
    <source>
        <dbReference type="SAM" id="Coils"/>
    </source>
</evidence>
<dbReference type="Pfam" id="PF00430">
    <property type="entry name" value="ATP-synt_B"/>
    <property type="match status" value="1"/>
</dbReference>
<evidence type="ECO:0000256" key="13">
    <source>
        <dbReference type="HAMAP-Rule" id="MF_01398"/>
    </source>
</evidence>
<dbReference type="InterPro" id="IPR002146">
    <property type="entry name" value="ATP_synth_b/b'su_bac/chlpt"/>
</dbReference>
<protein>
    <recommendedName>
        <fullName evidence="13">ATP synthase subunit b</fullName>
    </recommendedName>
    <alternativeName>
        <fullName evidence="13">ATP synthase F(0) sector subunit b</fullName>
    </alternativeName>
    <alternativeName>
        <fullName evidence="13">ATPase subunit I</fullName>
    </alternativeName>
    <alternativeName>
        <fullName evidence="13">F-type ATPase subunit b</fullName>
        <shortName evidence="13">F-ATPase subunit b</shortName>
    </alternativeName>
</protein>
<accession>A0A1G9IHG0</accession>
<dbReference type="GO" id="GO:0005886">
    <property type="term" value="C:plasma membrane"/>
    <property type="evidence" value="ECO:0007669"/>
    <property type="project" value="UniProtKB-SubCell"/>
</dbReference>
<dbReference type="RefSeq" id="WP_093163003.1">
    <property type="nucleotide sequence ID" value="NZ_FNEK01000074.1"/>
</dbReference>
<evidence type="ECO:0000313" key="16">
    <source>
        <dbReference type="EMBL" id="SDL24343.1"/>
    </source>
</evidence>
<dbReference type="GO" id="GO:0045259">
    <property type="term" value="C:proton-transporting ATP synthase complex"/>
    <property type="evidence" value="ECO:0007669"/>
    <property type="project" value="UniProtKB-KW"/>
</dbReference>
<dbReference type="HAMAP" id="MF_01398">
    <property type="entry name" value="ATP_synth_b_bprime"/>
    <property type="match status" value="1"/>
</dbReference>
<keyword evidence="9 13" id="KW-0066">ATP synthesis</keyword>
<reference evidence="16 17" key="1">
    <citation type="submission" date="2016-10" db="EMBL/GenBank/DDBJ databases">
        <authorList>
            <person name="de Groot N.N."/>
        </authorList>
    </citation>
    <scope>NUCLEOTIDE SEQUENCE [LARGE SCALE GENOMIC DNA]</scope>
    <source>
        <strain evidence="16 17">DSM 25294</strain>
    </source>
</reference>
<evidence type="ECO:0000256" key="11">
    <source>
        <dbReference type="ARBA" id="ARBA00025614"/>
    </source>
</evidence>
<evidence type="ECO:0000256" key="12">
    <source>
        <dbReference type="ARBA" id="ARBA00037847"/>
    </source>
</evidence>
<dbReference type="EMBL" id="FNEK01000074">
    <property type="protein sequence ID" value="SDL24343.1"/>
    <property type="molecule type" value="Genomic_DNA"/>
</dbReference>
<dbReference type="CDD" id="cd06503">
    <property type="entry name" value="ATP-synt_Fo_b"/>
    <property type="match status" value="1"/>
</dbReference>
<sequence>MTIDWWTLGLQTVNLVVLVWILARFLFRPVSQIIAERRAAAHAALDDADAARRMAESARDEARAEAEKTAALRAQILAAAREEATGEKDRLLNEARAAAELLRAEGASELERMRRAQQRALSREAGELAADIAGKLLDRIPDSARISGFIEGLAEAVAALPEASRRDLGAGGTVRLRAARDLTGTERTLLEQSLKDALGHAPELHIETDPGLIAGLEIVGPHAIVRNHLRADLDRIREEMADNG</sequence>
<keyword evidence="4 13" id="KW-0812">Transmembrane</keyword>
<evidence type="ECO:0000256" key="5">
    <source>
        <dbReference type="ARBA" id="ARBA00022781"/>
    </source>
</evidence>
<keyword evidence="15" id="KW-0175">Coiled coil</keyword>
<proteinExistence type="inferred from homology"/>
<dbReference type="InterPro" id="IPR050059">
    <property type="entry name" value="ATP_synthase_B_chain"/>
</dbReference>
<evidence type="ECO:0000313" key="17">
    <source>
        <dbReference type="Proteomes" id="UP000199382"/>
    </source>
</evidence>
<feature type="transmembrane region" description="Helical" evidence="13">
    <location>
        <begin position="6"/>
        <end position="27"/>
    </location>
</feature>
<evidence type="ECO:0000256" key="7">
    <source>
        <dbReference type="ARBA" id="ARBA00023065"/>
    </source>
</evidence>
<comment type="similarity">
    <text evidence="1 13 14">Belongs to the ATPase B chain family.</text>
</comment>
<dbReference type="Proteomes" id="UP000199382">
    <property type="component" value="Unassembled WGS sequence"/>
</dbReference>
<dbReference type="STRING" id="571298.SAMN04488026_107417"/>
<dbReference type="OrthoDB" id="466272at2"/>
<keyword evidence="5 13" id="KW-0375">Hydrogen ion transport</keyword>
<evidence type="ECO:0000256" key="3">
    <source>
        <dbReference type="ARBA" id="ARBA00022547"/>
    </source>
</evidence>
<evidence type="ECO:0000256" key="9">
    <source>
        <dbReference type="ARBA" id="ARBA00023310"/>
    </source>
</evidence>
<comment type="function">
    <text evidence="11">Component of the F(0) channel, it forms part of the peripheral stalk, linking F(1) to F(0). The b'-subunit is a diverged and duplicated form of b found in plants and photosynthetic bacteria.</text>
</comment>
<keyword evidence="6 13" id="KW-1133">Transmembrane helix</keyword>
<comment type="function">
    <text evidence="10 13">F(1)F(0) ATP synthase produces ATP from ADP in the presence of a proton or sodium gradient. F-type ATPases consist of two structural domains, F(1) containing the extramembraneous catalytic core and F(0) containing the membrane proton channel, linked together by a central stalk and a peripheral stalk. During catalysis, ATP synthesis in the catalytic domain of F(1) is coupled via a rotary mechanism of the central stalk subunits to proton translocation.</text>
</comment>
<keyword evidence="3 13" id="KW-0138">CF(0)</keyword>
<comment type="subunit">
    <text evidence="13">F-type ATPases have 2 components, F(1) - the catalytic core - and F(0) - the membrane proton channel. F(1) has five subunits: alpha(3), beta(3), gamma(1), delta(1), epsilon(1). F(0) has three main subunits: a(1), b(2) and c(10-14). The alpha and beta chains form an alternating ring which encloses part of the gamma chain. F(1) is attached to F(0) by a central stalk formed by the gamma and epsilon chains, while a peripheral stalk is formed by the delta and b chains.</text>
</comment>
<feature type="coiled-coil region" evidence="15">
    <location>
        <begin position="45"/>
        <end position="101"/>
    </location>
</feature>
<organism evidence="16 17">
    <name type="scientific">Aliiruegeria lutimaris</name>
    <dbReference type="NCBI Taxonomy" id="571298"/>
    <lineage>
        <taxon>Bacteria</taxon>
        <taxon>Pseudomonadati</taxon>
        <taxon>Pseudomonadota</taxon>
        <taxon>Alphaproteobacteria</taxon>
        <taxon>Rhodobacterales</taxon>
        <taxon>Roseobacteraceae</taxon>
        <taxon>Aliiruegeria</taxon>
    </lineage>
</organism>
<dbReference type="PANTHER" id="PTHR33445:SF2">
    <property type="entry name" value="ATP SYNTHASE SUBUNIT B', CHLOROPLASTIC"/>
    <property type="match status" value="1"/>
</dbReference>
<keyword evidence="13" id="KW-1003">Cell membrane</keyword>
<evidence type="ECO:0000256" key="6">
    <source>
        <dbReference type="ARBA" id="ARBA00022989"/>
    </source>
</evidence>
<evidence type="ECO:0000256" key="4">
    <source>
        <dbReference type="ARBA" id="ARBA00022692"/>
    </source>
</evidence>
<keyword evidence="17" id="KW-1185">Reference proteome</keyword>
<evidence type="ECO:0000256" key="14">
    <source>
        <dbReference type="RuleBase" id="RU003848"/>
    </source>
</evidence>
<dbReference type="GO" id="GO:0046961">
    <property type="term" value="F:proton-transporting ATPase activity, rotational mechanism"/>
    <property type="evidence" value="ECO:0007669"/>
    <property type="project" value="TreeGrafter"/>
</dbReference>
<evidence type="ECO:0000256" key="1">
    <source>
        <dbReference type="ARBA" id="ARBA00005513"/>
    </source>
</evidence>
<comment type="subcellular location">
    <subcellularLocation>
        <location evidence="13">Cell membrane</location>
        <topology evidence="13">Single-pass membrane protein</topology>
    </subcellularLocation>
    <subcellularLocation>
        <location evidence="12">Endomembrane system</location>
        <topology evidence="12">Single-pass membrane protein</topology>
    </subcellularLocation>
</comment>
<keyword evidence="8 13" id="KW-0472">Membrane</keyword>
<dbReference type="GO" id="GO:0046933">
    <property type="term" value="F:proton-transporting ATP synthase activity, rotational mechanism"/>
    <property type="evidence" value="ECO:0007669"/>
    <property type="project" value="UniProtKB-UniRule"/>
</dbReference>
<dbReference type="PANTHER" id="PTHR33445">
    <property type="entry name" value="ATP SYNTHASE SUBUNIT B', CHLOROPLASTIC"/>
    <property type="match status" value="1"/>
</dbReference>
<name>A0A1G9IHG0_9RHOB</name>